<feature type="transmembrane region" description="Helical" evidence="7">
    <location>
        <begin position="426"/>
        <end position="448"/>
    </location>
</feature>
<dbReference type="GO" id="GO:0045944">
    <property type="term" value="P:positive regulation of transcription by RNA polymerase II"/>
    <property type="evidence" value="ECO:0007669"/>
    <property type="project" value="TreeGrafter"/>
</dbReference>
<feature type="transmembrane region" description="Helical" evidence="7">
    <location>
        <begin position="363"/>
        <end position="382"/>
    </location>
</feature>
<dbReference type="SMART" id="SM00066">
    <property type="entry name" value="GAL4"/>
    <property type="match status" value="1"/>
</dbReference>
<organism evidence="9 10">
    <name type="scientific">Penicillium angulare</name>
    <dbReference type="NCBI Taxonomy" id="116970"/>
    <lineage>
        <taxon>Eukaryota</taxon>
        <taxon>Fungi</taxon>
        <taxon>Dikarya</taxon>
        <taxon>Ascomycota</taxon>
        <taxon>Pezizomycotina</taxon>
        <taxon>Eurotiomycetes</taxon>
        <taxon>Eurotiomycetidae</taxon>
        <taxon>Eurotiales</taxon>
        <taxon>Aspergillaceae</taxon>
        <taxon>Penicillium</taxon>
    </lineage>
</organism>
<feature type="region of interest" description="Disordered" evidence="6">
    <location>
        <begin position="51"/>
        <end position="133"/>
    </location>
</feature>
<evidence type="ECO:0000256" key="2">
    <source>
        <dbReference type="ARBA" id="ARBA00023015"/>
    </source>
</evidence>
<feature type="compositionally biased region" description="Low complexity" evidence="6">
    <location>
        <begin position="123"/>
        <end position="133"/>
    </location>
</feature>
<dbReference type="Pfam" id="PF00172">
    <property type="entry name" value="Zn_clus"/>
    <property type="match status" value="1"/>
</dbReference>
<evidence type="ECO:0000256" key="1">
    <source>
        <dbReference type="ARBA" id="ARBA00004123"/>
    </source>
</evidence>
<dbReference type="GO" id="GO:0005634">
    <property type="term" value="C:nucleus"/>
    <property type="evidence" value="ECO:0007669"/>
    <property type="project" value="UniProtKB-SubCell"/>
</dbReference>
<keyword evidence="2" id="KW-0805">Transcription regulation</keyword>
<gene>
    <name evidence="9" type="ORF">N7456_001088</name>
</gene>
<dbReference type="PANTHER" id="PTHR37534">
    <property type="entry name" value="TRANSCRIPTIONAL ACTIVATOR PROTEIN UGA3"/>
    <property type="match status" value="1"/>
</dbReference>
<dbReference type="SUPFAM" id="SSF57701">
    <property type="entry name" value="Zn2/Cys6 DNA-binding domain"/>
    <property type="match status" value="1"/>
</dbReference>
<reference evidence="9" key="2">
    <citation type="journal article" date="2023" name="IMA Fungus">
        <title>Comparative genomic study of the Penicillium genus elucidates a diverse pangenome and 15 lateral gene transfer events.</title>
        <authorList>
            <person name="Petersen C."/>
            <person name="Sorensen T."/>
            <person name="Nielsen M.R."/>
            <person name="Sondergaard T.E."/>
            <person name="Sorensen J.L."/>
            <person name="Fitzpatrick D.A."/>
            <person name="Frisvad J.C."/>
            <person name="Nielsen K.L."/>
        </authorList>
    </citation>
    <scope>NUCLEOTIDE SEQUENCE</scope>
    <source>
        <strain evidence="9">IBT 30069</strain>
    </source>
</reference>
<evidence type="ECO:0000256" key="7">
    <source>
        <dbReference type="SAM" id="Phobius"/>
    </source>
</evidence>
<reference evidence="9" key="1">
    <citation type="submission" date="2022-11" db="EMBL/GenBank/DDBJ databases">
        <authorList>
            <person name="Petersen C."/>
        </authorList>
    </citation>
    <scope>NUCLEOTIDE SEQUENCE</scope>
    <source>
        <strain evidence="9">IBT 30069</strain>
    </source>
</reference>
<keyword evidence="7" id="KW-1133">Transmembrane helix</keyword>
<dbReference type="Gene3D" id="4.10.240.10">
    <property type="entry name" value="Zn(2)-C6 fungal-type DNA-binding domain"/>
    <property type="match status" value="1"/>
</dbReference>
<keyword evidence="3" id="KW-0238">DNA-binding</keyword>
<proteinExistence type="predicted"/>
<comment type="subcellular location">
    <subcellularLocation>
        <location evidence="1">Nucleus</location>
    </subcellularLocation>
</comment>
<dbReference type="CDD" id="cd00067">
    <property type="entry name" value="GAL4"/>
    <property type="match status" value="1"/>
</dbReference>
<dbReference type="PANTHER" id="PTHR37534:SF43">
    <property type="entry name" value="FINGER DOMAIN PROTEIN, PUTATIVE (AFU_ORTHOLOGUE AFUA_1G01850)-RELATED"/>
    <property type="match status" value="1"/>
</dbReference>
<protein>
    <recommendedName>
        <fullName evidence="8">Zn(2)-C6 fungal-type domain-containing protein</fullName>
    </recommendedName>
</protein>
<dbReference type="GO" id="GO:0008270">
    <property type="term" value="F:zinc ion binding"/>
    <property type="evidence" value="ECO:0007669"/>
    <property type="project" value="InterPro"/>
</dbReference>
<evidence type="ECO:0000313" key="10">
    <source>
        <dbReference type="Proteomes" id="UP001149165"/>
    </source>
</evidence>
<dbReference type="PROSITE" id="PS50048">
    <property type="entry name" value="ZN2_CY6_FUNGAL_2"/>
    <property type="match status" value="1"/>
</dbReference>
<dbReference type="GO" id="GO:0000976">
    <property type="term" value="F:transcription cis-regulatory region binding"/>
    <property type="evidence" value="ECO:0007669"/>
    <property type="project" value="TreeGrafter"/>
</dbReference>
<keyword evidence="7" id="KW-0472">Membrane</keyword>
<dbReference type="InterPro" id="IPR036864">
    <property type="entry name" value="Zn2-C6_fun-type_DNA-bd_sf"/>
</dbReference>
<dbReference type="GO" id="GO:0000981">
    <property type="term" value="F:DNA-binding transcription factor activity, RNA polymerase II-specific"/>
    <property type="evidence" value="ECO:0007669"/>
    <property type="project" value="InterPro"/>
</dbReference>
<keyword evidence="10" id="KW-1185">Reference proteome</keyword>
<name>A0A9W9GEC3_9EURO</name>
<dbReference type="EMBL" id="JAPQKH010000001">
    <property type="protein sequence ID" value="KAJ5116740.1"/>
    <property type="molecule type" value="Genomic_DNA"/>
</dbReference>
<dbReference type="PROSITE" id="PS00463">
    <property type="entry name" value="ZN2_CY6_FUNGAL_1"/>
    <property type="match status" value="1"/>
</dbReference>
<accession>A0A9W9GEC3</accession>
<dbReference type="OrthoDB" id="187139at2759"/>
<keyword evidence="7" id="KW-0812">Transmembrane</keyword>
<evidence type="ECO:0000256" key="4">
    <source>
        <dbReference type="ARBA" id="ARBA00023163"/>
    </source>
</evidence>
<evidence type="ECO:0000313" key="9">
    <source>
        <dbReference type="EMBL" id="KAJ5116740.1"/>
    </source>
</evidence>
<dbReference type="InterPro" id="IPR001138">
    <property type="entry name" value="Zn2Cys6_DnaBD"/>
</dbReference>
<feature type="compositionally biased region" description="Low complexity" evidence="6">
    <location>
        <begin position="88"/>
        <end position="113"/>
    </location>
</feature>
<evidence type="ECO:0000256" key="3">
    <source>
        <dbReference type="ARBA" id="ARBA00023125"/>
    </source>
</evidence>
<dbReference type="Pfam" id="PF11951">
    <property type="entry name" value="Fungal_trans_2"/>
    <property type="match status" value="1"/>
</dbReference>
<sequence>MPPERHRTTPIVRVRTGCWSCRRRKKKCDEVRPICGGCKRNDLGCQWPTVIPGRRNSGAPNDLSHADLEARRSSPSKVIEDIDSAQIPGSPASSRRQSSTSSPSSAGRSPGGDSTDDPTGRAQDQNHNQNQNQIADRRNSYLSSTSHIDNNDSSLISIGSVGNVVPRTMSMLPGYDPDSYTLISHYLSTTADCMANGTTPVNPFLVQIVPLAFTSDLLLQLVIAQSAAHRAFRRRDESDAIAQSHYTKAIQLFRSGVTEFIDGKEPNPLMLLVGALLMCFTETTKGDMTGTVFDHLTAANSLLIKLLAQSDRAVPRELKDFVIEYYVYTASVSMISIDARLSGQLFLNFDLEQRARELLTMQYVGNLCGCWLELLLLIPVIFDLGRQWMMEETQTVVPTADDIAMFASIQAQILRWTPFPSVDPEVYLAGLIFQQAMLIYLYTSLGGYKYTQDGMYRGLIQTAVTEAMTYLDELPASARINSGMCWPIAVIGSCLETIEQQDRLRTRLAAMASHFGIGNMHRTLQLLEAMWHLPAADTGPWNICRSMQQKEIWISFA</sequence>
<evidence type="ECO:0000259" key="8">
    <source>
        <dbReference type="PROSITE" id="PS50048"/>
    </source>
</evidence>
<dbReference type="AlphaFoldDB" id="A0A9W9GEC3"/>
<keyword evidence="4" id="KW-0804">Transcription</keyword>
<evidence type="ECO:0000256" key="6">
    <source>
        <dbReference type="SAM" id="MobiDB-lite"/>
    </source>
</evidence>
<dbReference type="InterPro" id="IPR021858">
    <property type="entry name" value="Fun_TF"/>
</dbReference>
<dbReference type="Proteomes" id="UP001149165">
    <property type="component" value="Unassembled WGS sequence"/>
</dbReference>
<comment type="caution">
    <text evidence="9">The sequence shown here is derived from an EMBL/GenBank/DDBJ whole genome shotgun (WGS) entry which is preliminary data.</text>
</comment>
<feature type="domain" description="Zn(2)-C6 fungal-type" evidence="8">
    <location>
        <begin position="17"/>
        <end position="47"/>
    </location>
</feature>
<evidence type="ECO:0000256" key="5">
    <source>
        <dbReference type="ARBA" id="ARBA00023242"/>
    </source>
</evidence>
<keyword evidence="5" id="KW-0539">Nucleus</keyword>